<proteinExistence type="predicted"/>
<dbReference type="CDD" id="cd00156">
    <property type="entry name" value="REC"/>
    <property type="match status" value="1"/>
</dbReference>
<dbReference type="InterPro" id="IPR050595">
    <property type="entry name" value="Bact_response_regulator"/>
</dbReference>
<dbReference type="Gene3D" id="3.40.50.2300">
    <property type="match status" value="1"/>
</dbReference>
<dbReference type="OrthoDB" id="9800897at2"/>
<protein>
    <submittedName>
        <fullName evidence="4">Sporulation initiation phosphotransferase F</fullName>
        <ecNumber evidence="4">2.7.-.-</ecNumber>
    </submittedName>
</protein>
<accession>A0A0P1G8V2</accession>
<keyword evidence="4" id="KW-0808">Transferase</keyword>
<name>A0A0P1G8V2_9RHOB</name>
<dbReference type="EMBL" id="CYSD01000024">
    <property type="protein sequence ID" value="CUH78031.1"/>
    <property type="molecule type" value="Genomic_DNA"/>
</dbReference>
<dbReference type="PANTHER" id="PTHR44591:SF3">
    <property type="entry name" value="RESPONSE REGULATORY DOMAIN-CONTAINING PROTEIN"/>
    <property type="match status" value="1"/>
</dbReference>
<dbReference type="PROSITE" id="PS50110">
    <property type="entry name" value="RESPONSE_REGULATORY"/>
    <property type="match status" value="1"/>
</dbReference>
<dbReference type="AlphaFoldDB" id="A0A0P1G8V2"/>
<evidence type="ECO:0000313" key="5">
    <source>
        <dbReference type="Proteomes" id="UP000052022"/>
    </source>
</evidence>
<evidence type="ECO:0000256" key="1">
    <source>
        <dbReference type="ARBA" id="ARBA00022553"/>
    </source>
</evidence>
<dbReference type="Proteomes" id="UP000052022">
    <property type="component" value="Unassembled WGS sequence"/>
</dbReference>
<reference evidence="4 5" key="1">
    <citation type="submission" date="2015-09" db="EMBL/GenBank/DDBJ databases">
        <authorList>
            <consortium name="Swine Surveillance"/>
        </authorList>
    </citation>
    <scope>NUCLEOTIDE SEQUENCE [LARGE SCALE GENOMIC DNA]</scope>
    <source>
        <strain evidence="4 5">CECT 7557</strain>
    </source>
</reference>
<dbReference type="SUPFAM" id="SSF52172">
    <property type="entry name" value="CheY-like"/>
    <property type="match status" value="1"/>
</dbReference>
<dbReference type="EC" id="2.7.-.-" evidence="4"/>
<sequence>MTNILIVDDEPLLREELQESLELEDYEVVAAASVPEALEELAEESFDVVVTDLKMPKVGGLELLRKLSEQGFKGRVVVVSGHGAESSREDALALGASACFAKPLDVEDLIDLIEGRSDAA</sequence>
<evidence type="ECO:0000256" key="2">
    <source>
        <dbReference type="PROSITE-ProRule" id="PRU00169"/>
    </source>
</evidence>
<dbReference type="PANTHER" id="PTHR44591">
    <property type="entry name" value="STRESS RESPONSE REGULATOR PROTEIN 1"/>
    <property type="match status" value="1"/>
</dbReference>
<dbReference type="GO" id="GO:0016740">
    <property type="term" value="F:transferase activity"/>
    <property type="evidence" value="ECO:0007669"/>
    <property type="project" value="UniProtKB-KW"/>
</dbReference>
<gene>
    <name evidence="4" type="primary">spo0F</name>
    <name evidence="4" type="ORF">TRM7557_01692</name>
</gene>
<dbReference type="GO" id="GO:0000160">
    <property type="term" value="P:phosphorelay signal transduction system"/>
    <property type="evidence" value="ECO:0007669"/>
    <property type="project" value="InterPro"/>
</dbReference>
<dbReference type="SMART" id="SM00448">
    <property type="entry name" value="REC"/>
    <property type="match status" value="1"/>
</dbReference>
<feature type="domain" description="Response regulatory" evidence="3">
    <location>
        <begin position="3"/>
        <end position="117"/>
    </location>
</feature>
<dbReference type="InterPro" id="IPR011006">
    <property type="entry name" value="CheY-like_superfamily"/>
</dbReference>
<organism evidence="4 5">
    <name type="scientific">Tritonibacter multivorans</name>
    <dbReference type="NCBI Taxonomy" id="928856"/>
    <lineage>
        <taxon>Bacteria</taxon>
        <taxon>Pseudomonadati</taxon>
        <taxon>Pseudomonadota</taxon>
        <taxon>Alphaproteobacteria</taxon>
        <taxon>Rhodobacterales</taxon>
        <taxon>Paracoccaceae</taxon>
        <taxon>Tritonibacter</taxon>
    </lineage>
</organism>
<dbReference type="InterPro" id="IPR001789">
    <property type="entry name" value="Sig_transdc_resp-reg_receiver"/>
</dbReference>
<keyword evidence="5" id="KW-1185">Reference proteome</keyword>
<feature type="modified residue" description="4-aspartylphosphate" evidence="2">
    <location>
        <position position="52"/>
    </location>
</feature>
<dbReference type="Pfam" id="PF00072">
    <property type="entry name" value="Response_reg"/>
    <property type="match status" value="1"/>
</dbReference>
<keyword evidence="1 2" id="KW-0597">Phosphoprotein</keyword>
<dbReference type="RefSeq" id="WP_058289780.1">
    <property type="nucleotide sequence ID" value="NZ_CYSD01000024.1"/>
</dbReference>
<evidence type="ECO:0000259" key="3">
    <source>
        <dbReference type="PROSITE" id="PS50110"/>
    </source>
</evidence>
<evidence type="ECO:0000313" key="4">
    <source>
        <dbReference type="EMBL" id="CUH78031.1"/>
    </source>
</evidence>
<dbReference type="STRING" id="928856.SAMN04488049_10633"/>